<keyword evidence="16" id="KW-1185">Reference proteome</keyword>
<evidence type="ECO:0000256" key="14">
    <source>
        <dbReference type="SAM" id="MobiDB-lite"/>
    </source>
</evidence>
<evidence type="ECO:0000256" key="6">
    <source>
        <dbReference type="ARBA" id="ARBA00023186"/>
    </source>
</evidence>
<dbReference type="KEGG" id="rhom:FRIFI_0548"/>
<dbReference type="GO" id="GO:0000774">
    <property type="term" value="F:adenyl-nucleotide exchange factor activity"/>
    <property type="evidence" value="ECO:0007669"/>
    <property type="project" value="InterPro"/>
</dbReference>
<evidence type="ECO:0000256" key="2">
    <source>
        <dbReference type="ARBA" id="ARBA00009054"/>
    </source>
</evidence>
<evidence type="ECO:0000256" key="5">
    <source>
        <dbReference type="ARBA" id="ARBA00023016"/>
    </source>
</evidence>
<keyword evidence="13" id="KW-0175">Coiled coil</keyword>
<comment type="subcellular location">
    <subcellularLocation>
        <location evidence="1 10">Cytoplasm</location>
    </subcellularLocation>
</comment>
<dbReference type="HAMAP" id="MF_01151">
    <property type="entry name" value="GrpE"/>
    <property type="match status" value="1"/>
</dbReference>
<evidence type="ECO:0000256" key="9">
    <source>
        <dbReference type="ARBA" id="ARBA00076414"/>
    </source>
</evidence>
<evidence type="ECO:0000256" key="10">
    <source>
        <dbReference type="HAMAP-Rule" id="MF_01151"/>
    </source>
</evidence>
<evidence type="ECO:0000256" key="3">
    <source>
        <dbReference type="ARBA" id="ARBA00011738"/>
    </source>
</evidence>
<comment type="function">
    <text evidence="7 10 11">Participates actively in the response to hyperosmotic and heat shock by preventing the aggregation of stress-denatured proteins, in association with DnaK and GrpE. It is the nucleotide exchange factor for DnaK and may function as a thermosensor. Unfolded proteins bind initially to DnaJ; upon interaction with the DnaJ-bound protein, DnaK hydrolyzes its bound ATP, resulting in the formation of a stable complex. GrpE releases ADP from DnaK; ATP binding to DnaK triggers the release of the substrate protein, thus completing the reaction cycle. Several rounds of ATP-dependent interactions between DnaJ, DnaK and GrpE are required for fully efficient folding.</text>
</comment>
<dbReference type="GO" id="GO:0042803">
    <property type="term" value="F:protein homodimerization activity"/>
    <property type="evidence" value="ECO:0007669"/>
    <property type="project" value="InterPro"/>
</dbReference>
<accession>A0A2P2BNY7</accession>
<gene>
    <name evidence="10" type="primary">grpE</name>
    <name evidence="15" type="ORF">FRIFI_0548</name>
</gene>
<keyword evidence="6 10" id="KW-0143">Chaperone</keyword>
<sequence>MQENNLEKENVKEELETSSEIEETTEEVVEDNVTDINDKLEENKLREELEALNDKHQRLQAEYANYRRRTNEEKETIGLFANEKILNDIIPVIDSMERALEACDDKEGSMYQGIDLVYKQLQGILTKYGVEAIEAENADFDPNLHLAVMQESVDGVEANKVVMVLQKGYKLGNKVLRPSMVKVSC</sequence>
<dbReference type="Pfam" id="PF01025">
    <property type="entry name" value="GrpE"/>
    <property type="match status" value="1"/>
</dbReference>
<reference evidence="15 16" key="1">
    <citation type="submission" date="2014-09" db="EMBL/GenBank/DDBJ databases">
        <authorList>
            <person name="Hornung B.V."/>
        </authorList>
    </citation>
    <scope>NUCLEOTIDE SEQUENCE [LARGE SCALE GENOMIC DNA]</scope>
    <source>
        <strain evidence="15 16">FRIFI</strain>
    </source>
</reference>
<dbReference type="Proteomes" id="UP000245695">
    <property type="component" value="Chromosome 1"/>
</dbReference>
<dbReference type="InterPro" id="IPR013805">
    <property type="entry name" value="GrpE_CC"/>
</dbReference>
<feature type="compositionally biased region" description="Acidic residues" evidence="14">
    <location>
        <begin position="16"/>
        <end position="30"/>
    </location>
</feature>
<organism evidence="15 16">
    <name type="scientific">Romboutsia hominis</name>
    <dbReference type="NCBI Taxonomy" id="1507512"/>
    <lineage>
        <taxon>Bacteria</taxon>
        <taxon>Bacillati</taxon>
        <taxon>Bacillota</taxon>
        <taxon>Clostridia</taxon>
        <taxon>Peptostreptococcales</taxon>
        <taxon>Peptostreptococcaceae</taxon>
        <taxon>Romboutsia</taxon>
    </lineage>
</organism>
<comment type="similarity">
    <text evidence="2 10 12">Belongs to the GrpE family.</text>
</comment>
<comment type="subunit">
    <text evidence="3 10">Homodimer.</text>
</comment>
<evidence type="ECO:0000256" key="11">
    <source>
        <dbReference type="RuleBase" id="RU000639"/>
    </source>
</evidence>
<dbReference type="AlphaFoldDB" id="A0A2P2BNY7"/>
<evidence type="ECO:0000256" key="1">
    <source>
        <dbReference type="ARBA" id="ARBA00004496"/>
    </source>
</evidence>
<evidence type="ECO:0000313" key="15">
    <source>
        <dbReference type="EMBL" id="CEI72095.1"/>
    </source>
</evidence>
<feature type="region of interest" description="Disordered" evidence="14">
    <location>
        <begin position="1"/>
        <end position="30"/>
    </location>
</feature>
<dbReference type="InterPro" id="IPR009012">
    <property type="entry name" value="GrpE_head"/>
</dbReference>
<dbReference type="Gene3D" id="3.90.20.20">
    <property type="match status" value="1"/>
</dbReference>
<dbReference type="PANTHER" id="PTHR21237:SF23">
    <property type="entry name" value="GRPE PROTEIN HOMOLOG, MITOCHONDRIAL"/>
    <property type="match status" value="1"/>
</dbReference>
<dbReference type="EMBL" id="LN650648">
    <property type="protein sequence ID" value="CEI72095.1"/>
    <property type="molecule type" value="Genomic_DNA"/>
</dbReference>
<dbReference type="PRINTS" id="PR00773">
    <property type="entry name" value="GRPEPROTEIN"/>
</dbReference>
<dbReference type="NCBIfam" id="NF010738">
    <property type="entry name" value="PRK14140.1"/>
    <property type="match status" value="1"/>
</dbReference>
<evidence type="ECO:0000256" key="8">
    <source>
        <dbReference type="ARBA" id="ARBA00072274"/>
    </source>
</evidence>
<keyword evidence="5 10" id="KW-0346">Stress response</keyword>
<keyword evidence="4 10" id="KW-0963">Cytoplasm</keyword>
<dbReference type="GO" id="GO:0006457">
    <property type="term" value="P:protein folding"/>
    <property type="evidence" value="ECO:0007669"/>
    <property type="project" value="InterPro"/>
</dbReference>
<dbReference type="RefSeq" id="WP_207741676.1">
    <property type="nucleotide sequence ID" value="NZ_FJTZ01000012.1"/>
</dbReference>
<evidence type="ECO:0000256" key="7">
    <source>
        <dbReference type="ARBA" id="ARBA00053401"/>
    </source>
</evidence>
<evidence type="ECO:0000256" key="13">
    <source>
        <dbReference type="SAM" id="Coils"/>
    </source>
</evidence>
<dbReference type="Gene3D" id="2.30.22.10">
    <property type="entry name" value="Head domain of nucleotide exchange factor GrpE"/>
    <property type="match status" value="1"/>
</dbReference>
<evidence type="ECO:0000256" key="12">
    <source>
        <dbReference type="RuleBase" id="RU004478"/>
    </source>
</evidence>
<evidence type="ECO:0000313" key="16">
    <source>
        <dbReference type="Proteomes" id="UP000245695"/>
    </source>
</evidence>
<dbReference type="CDD" id="cd00446">
    <property type="entry name" value="GrpE"/>
    <property type="match status" value="1"/>
</dbReference>
<proteinExistence type="inferred from homology"/>
<protein>
    <recommendedName>
        <fullName evidence="8 10">Protein GrpE</fullName>
    </recommendedName>
    <alternativeName>
        <fullName evidence="9 10">HSP-70 cofactor</fullName>
    </alternativeName>
</protein>
<dbReference type="SUPFAM" id="SSF58014">
    <property type="entry name" value="Coiled-coil domain of nucleotide exchange factor GrpE"/>
    <property type="match status" value="1"/>
</dbReference>
<dbReference type="SUPFAM" id="SSF51064">
    <property type="entry name" value="Head domain of nucleotide exchange factor GrpE"/>
    <property type="match status" value="1"/>
</dbReference>
<dbReference type="GO" id="GO:0051087">
    <property type="term" value="F:protein-folding chaperone binding"/>
    <property type="evidence" value="ECO:0007669"/>
    <property type="project" value="InterPro"/>
</dbReference>
<evidence type="ECO:0000256" key="4">
    <source>
        <dbReference type="ARBA" id="ARBA00022490"/>
    </source>
</evidence>
<feature type="coiled-coil region" evidence="13">
    <location>
        <begin position="42"/>
        <end position="76"/>
    </location>
</feature>
<name>A0A2P2BNY7_9FIRM</name>
<dbReference type="GO" id="GO:0005737">
    <property type="term" value="C:cytoplasm"/>
    <property type="evidence" value="ECO:0007669"/>
    <property type="project" value="UniProtKB-SubCell"/>
</dbReference>
<dbReference type="PANTHER" id="PTHR21237">
    <property type="entry name" value="GRPE PROTEIN"/>
    <property type="match status" value="1"/>
</dbReference>
<dbReference type="InterPro" id="IPR000740">
    <property type="entry name" value="GrpE"/>
</dbReference>
<dbReference type="GO" id="GO:0051082">
    <property type="term" value="F:unfolded protein binding"/>
    <property type="evidence" value="ECO:0007669"/>
    <property type="project" value="TreeGrafter"/>
</dbReference>
<dbReference type="FunFam" id="2.30.22.10:FF:000001">
    <property type="entry name" value="Protein GrpE"/>
    <property type="match status" value="1"/>
</dbReference>
<dbReference type="PROSITE" id="PS01071">
    <property type="entry name" value="GRPE"/>
    <property type="match status" value="1"/>
</dbReference>
<feature type="compositionally biased region" description="Basic and acidic residues" evidence="14">
    <location>
        <begin position="1"/>
        <end position="15"/>
    </location>
</feature>